<dbReference type="KEGG" id="muc:MuYL_0617"/>
<keyword evidence="3" id="KW-1185">Reference proteome</keyword>
<evidence type="ECO:0000313" key="3">
    <source>
        <dbReference type="Proteomes" id="UP000215002"/>
    </source>
</evidence>
<name>A0A223NRX5_9SPHI</name>
<gene>
    <name evidence="2" type="ORF">MuYL_0617</name>
</gene>
<dbReference type="InterPro" id="IPR029068">
    <property type="entry name" value="Glyas_Bleomycin-R_OHBP_Dase"/>
</dbReference>
<evidence type="ECO:0000313" key="2">
    <source>
        <dbReference type="EMBL" id="ASU32520.1"/>
    </source>
</evidence>
<feature type="domain" description="VOC" evidence="1">
    <location>
        <begin position="1"/>
        <end position="114"/>
    </location>
</feature>
<dbReference type="PROSITE" id="PS51819">
    <property type="entry name" value="VOC"/>
    <property type="match status" value="1"/>
</dbReference>
<dbReference type="Proteomes" id="UP000215002">
    <property type="component" value="Chromosome"/>
</dbReference>
<reference evidence="2 3" key="1">
    <citation type="submission" date="2017-08" db="EMBL/GenBank/DDBJ databases">
        <title>Complete genome sequence of Mucilaginibacter sp. strain BJC16-A31.</title>
        <authorList>
            <consortium name="Henan University of Science and Technology"/>
            <person name="You X."/>
        </authorList>
    </citation>
    <scope>NUCLEOTIDE SEQUENCE [LARGE SCALE GENOMIC DNA]</scope>
    <source>
        <strain evidence="2 3">BJC16-A31</strain>
    </source>
</reference>
<accession>A0A223NRX5</accession>
<dbReference type="AlphaFoldDB" id="A0A223NRX5"/>
<proteinExistence type="predicted"/>
<dbReference type="Gene3D" id="3.10.180.10">
    <property type="entry name" value="2,3-Dihydroxybiphenyl 1,2-Dioxygenase, domain 1"/>
    <property type="match status" value="1"/>
</dbReference>
<dbReference type="InterPro" id="IPR004360">
    <property type="entry name" value="Glyas_Fos-R_dOase_dom"/>
</dbReference>
<dbReference type="InterPro" id="IPR037523">
    <property type="entry name" value="VOC_core"/>
</dbReference>
<protein>
    <recommendedName>
        <fullName evidence="1">VOC domain-containing protein</fullName>
    </recommendedName>
</protein>
<dbReference type="Pfam" id="PF00903">
    <property type="entry name" value="Glyoxalase"/>
    <property type="match status" value="1"/>
</dbReference>
<dbReference type="EMBL" id="CP022743">
    <property type="protein sequence ID" value="ASU32520.1"/>
    <property type="molecule type" value="Genomic_DNA"/>
</dbReference>
<dbReference type="SUPFAM" id="SSF54593">
    <property type="entry name" value="Glyoxalase/Bleomycin resistance protein/Dihydroxybiphenyl dioxygenase"/>
    <property type="match status" value="1"/>
</dbReference>
<organism evidence="2 3">
    <name type="scientific">Mucilaginibacter xinganensis</name>
    <dbReference type="NCBI Taxonomy" id="1234841"/>
    <lineage>
        <taxon>Bacteria</taxon>
        <taxon>Pseudomonadati</taxon>
        <taxon>Bacteroidota</taxon>
        <taxon>Sphingobacteriia</taxon>
        <taxon>Sphingobacteriales</taxon>
        <taxon>Sphingobacteriaceae</taxon>
        <taxon>Mucilaginibacter</taxon>
    </lineage>
</organism>
<sequence length="121" mass="14032">MPVIPSGDLEKSLRFWITGLGLIADREMRQDGLLVGCMVHNDTMFFWLNQRAGEQIPSAYEGIRFYWTPDDLFAMRQHLQQLGYEVSPIENRDYGQTEFFLTDDDGYSHCFGIATNELPFK</sequence>
<evidence type="ECO:0000259" key="1">
    <source>
        <dbReference type="PROSITE" id="PS51819"/>
    </source>
</evidence>